<protein>
    <submittedName>
        <fullName evidence="3">MarR family winged helix-turn-helix transcriptional regulator</fullName>
    </submittedName>
</protein>
<dbReference type="Proteomes" id="UP001595896">
    <property type="component" value="Unassembled WGS sequence"/>
</dbReference>
<keyword evidence="4" id="KW-1185">Reference proteome</keyword>
<sequence>MAIRSIDDYKRLPASERQLLEALSGTPDSSLDEEAVLLTTNLYTASRRMVQLLEQRQLTPQGLSWTAFSILYDAWVGGGEETWALAESAGVSKATASTVTKRLVQENLCHLQRDTADRRRTRVELTEAGKQLMKELYPVFHEQEKQFAARLNKEEQQQLNHLLRKLITAK</sequence>
<dbReference type="SUPFAM" id="SSF46785">
    <property type="entry name" value="Winged helix' DNA-binding domain"/>
    <property type="match status" value="1"/>
</dbReference>
<evidence type="ECO:0000313" key="4">
    <source>
        <dbReference type="Proteomes" id="UP001595896"/>
    </source>
</evidence>
<dbReference type="Pfam" id="PF01047">
    <property type="entry name" value="MarR"/>
    <property type="match status" value="1"/>
</dbReference>
<reference evidence="4" key="1">
    <citation type="journal article" date="2019" name="Int. J. Syst. Evol. Microbiol.">
        <title>The Global Catalogue of Microorganisms (GCM) 10K type strain sequencing project: providing services to taxonomists for standard genome sequencing and annotation.</title>
        <authorList>
            <consortium name="The Broad Institute Genomics Platform"/>
            <consortium name="The Broad Institute Genome Sequencing Center for Infectious Disease"/>
            <person name="Wu L."/>
            <person name="Ma J."/>
        </authorList>
    </citation>
    <scope>NUCLEOTIDE SEQUENCE [LARGE SCALE GENOMIC DNA]</scope>
    <source>
        <strain evidence="4">JCM 12165</strain>
    </source>
</reference>
<organism evidence="3 4">
    <name type="scientific">Bacillus daqingensis</name>
    <dbReference type="NCBI Taxonomy" id="872396"/>
    <lineage>
        <taxon>Bacteria</taxon>
        <taxon>Bacillati</taxon>
        <taxon>Bacillota</taxon>
        <taxon>Bacilli</taxon>
        <taxon>Bacillales</taxon>
        <taxon>Bacillaceae</taxon>
        <taxon>Bacillus</taxon>
    </lineage>
</organism>
<dbReference type="PANTHER" id="PTHR33164">
    <property type="entry name" value="TRANSCRIPTIONAL REGULATOR, MARR FAMILY"/>
    <property type="match status" value="1"/>
</dbReference>
<gene>
    <name evidence="3" type="ORF">ACFO4L_04925</name>
</gene>
<comment type="caution">
    <text evidence="3">The sequence shown here is derived from an EMBL/GenBank/DDBJ whole genome shotgun (WGS) entry which is preliminary data.</text>
</comment>
<evidence type="ECO:0000256" key="1">
    <source>
        <dbReference type="ARBA" id="ARBA00023125"/>
    </source>
</evidence>
<dbReference type="EMBL" id="JBHSGK010000004">
    <property type="protein sequence ID" value="MFC4735924.1"/>
    <property type="molecule type" value="Genomic_DNA"/>
</dbReference>
<dbReference type="InterPro" id="IPR036388">
    <property type="entry name" value="WH-like_DNA-bd_sf"/>
</dbReference>
<dbReference type="Gene3D" id="1.10.10.10">
    <property type="entry name" value="Winged helix-like DNA-binding domain superfamily/Winged helix DNA-binding domain"/>
    <property type="match status" value="1"/>
</dbReference>
<dbReference type="InterPro" id="IPR039422">
    <property type="entry name" value="MarR/SlyA-like"/>
</dbReference>
<dbReference type="PRINTS" id="PR00598">
    <property type="entry name" value="HTHMARR"/>
</dbReference>
<evidence type="ECO:0000259" key="2">
    <source>
        <dbReference type="PROSITE" id="PS50995"/>
    </source>
</evidence>
<dbReference type="PROSITE" id="PS50995">
    <property type="entry name" value="HTH_MARR_2"/>
    <property type="match status" value="1"/>
</dbReference>
<dbReference type="InterPro" id="IPR036390">
    <property type="entry name" value="WH_DNA-bd_sf"/>
</dbReference>
<evidence type="ECO:0000313" key="3">
    <source>
        <dbReference type="EMBL" id="MFC4735924.1"/>
    </source>
</evidence>
<proteinExistence type="predicted"/>
<keyword evidence="1" id="KW-0238">DNA-binding</keyword>
<accession>A0ABV9NVH6</accession>
<name>A0ABV9NVH6_9BACI</name>
<feature type="domain" description="HTH marR-type" evidence="2">
    <location>
        <begin position="35"/>
        <end position="168"/>
    </location>
</feature>
<dbReference type="PANTHER" id="PTHR33164:SF89">
    <property type="entry name" value="MARR FAMILY REGULATORY PROTEIN"/>
    <property type="match status" value="1"/>
</dbReference>
<dbReference type="SMART" id="SM00347">
    <property type="entry name" value="HTH_MARR"/>
    <property type="match status" value="1"/>
</dbReference>
<dbReference type="RefSeq" id="WP_377908588.1">
    <property type="nucleotide sequence ID" value="NZ_JBHSGK010000004.1"/>
</dbReference>
<dbReference type="InterPro" id="IPR000835">
    <property type="entry name" value="HTH_MarR-typ"/>
</dbReference>